<feature type="domain" description="Spindle assembly abnormal protein 6 N-terminal" evidence="8">
    <location>
        <begin position="169"/>
        <end position="293"/>
    </location>
</feature>
<dbReference type="GO" id="GO:0005813">
    <property type="term" value="C:centrosome"/>
    <property type="evidence" value="ECO:0007669"/>
    <property type="project" value="UniProtKB-SubCell"/>
</dbReference>
<name>A0AAD1Y6M5_EUPCR</name>
<keyword evidence="2" id="KW-0963">Cytoplasm</keyword>
<gene>
    <name evidence="9" type="ORF">ECRASSUSDP1_LOCUS27700</name>
</gene>
<evidence type="ECO:0000256" key="1">
    <source>
        <dbReference type="ARBA" id="ARBA00004300"/>
    </source>
</evidence>
<feature type="compositionally biased region" description="Polar residues" evidence="7">
    <location>
        <begin position="675"/>
        <end position="711"/>
    </location>
</feature>
<comment type="subcellular location">
    <subcellularLocation>
        <location evidence="1">Cytoplasm</location>
        <location evidence="1">Cytoskeleton</location>
        <location evidence="1">Microtubule organizing center</location>
        <location evidence="1">Centrosome</location>
    </subcellularLocation>
</comment>
<feature type="coiled-coil region" evidence="6">
    <location>
        <begin position="494"/>
        <end position="598"/>
    </location>
</feature>
<dbReference type="PANTHER" id="PTHR44281:SF2">
    <property type="entry name" value="SPINDLE ASSEMBLY ABNORMAL PROTEIN 6 HOMOLOG"/>
    <property type="match status" value="1"/>
</dbReference>
<dbReference type="InterPro" id="IPR032396">
    <property type="entry name" value="SAS-6_N"/>
</dbReference>
<organism evidence="9 10">
    <name type="scientific">Euplotes crassus</name>
    <dbReference type="NCBI Taxonomy" id="5936"/>
    <lineage>
        <taxon>Eukaryota</taxon>
        <taxon>Sar</taxon>
        <taxon>Alveolata</taxon>
        <taxon>Ciliophora</taxon>
        <taxon>Intramacronucleata</taxon>
        <taxon>Spirotrichea</taxon>
        <taxon>Hypotrichia</taxon>
        <taxon>Euplotida</taxon>
        <taxon>Euplotidae</taxon>
        <taxon>Moneuplotes</taxon>
    </lineage>
</organism>
<reference evidence="9" key="1">
    <citation type="submission" date="2023-07" db="EMBL/GenBank/DDBJ databases">
        <authorList>
            <consortium name="AG Swart"/>
            <person name="Singh M."/>
            <person name="Singh A."/>
            <person name="Seah K."/>
            <person name="Emmerich C."/>
        </authorList>
    </citation>
    <scope>NUCLEOTIDE SEQUENCE</scope>
    <source>
        <strain evidence="9">DP1</strain>
    </source>
</reference>
<evidence type="ECO:0000313" key="10">
    <source>
        <dbReference type="Proteomes" id="UP001295684"/>
    </source>
</evidence>
<feature type="compositionally biased region" description="Acidic residues" evidence="7">
    <location>
        <begin position="779"/>
        <end position="789"/>
    </location>
</feature>
<keyword evidence="10" id="KW-1185">Reference proteome</keyword>
<protein>
    <recommendedName>
        <fullName evidence="8">Spindle assembly abnormal protein 6 N-terminal domain-containing protein</fullName>
    </recommendedName>
</protein>
<evidence type="ECO:0000259" key="8">
    <source>
        <dbReference type="Pfam" id="PF16531"/>
    </source>
</evidence>
<dbReference type="Pfam" id="PF16531">
    <property type="entry name" value="SAS-6_N"/>
    <property type="match status" value="1"/>
</dbReference>
<dbReference type="Gene3D" id="2.170.210.20">
    <property type="entry name" value="Spindle assembly abnormal protein 6, N-terminal domain"/>
    <property type="match status" value="1"/>
</dbReference>
<proteinExistence type="predicted"/>
<dbReference type="InterPro" id="IPR038558">
    <property type="entry name" value="SAS-6_N_sf"/>
</dbReference>
<feature type="region of interest" description="Disordered" evidence="7">
    <location>
        <begin position="744"/>
        <end position="797"/>
    </location>
</feature>
<evidence type="ECO:0000256" key="5">
    <source>
        <dbReference type="ARBA" id="ARBA00023306"/>
    </source>
</evidence>
<evidence type="ECO:0000256" key="4">
    <source>
        <dbReference type="ARBA" id="ARBA00023212"/>
    </source>
</evidence>
<feature type="region of interest" description="Disordered" evidence="7">
    <location>
        <begin position="618"/>
        <end position="711"/>
    </location>
</feature>
<dbReference type="AlphaFoldDB" id="A0AAD1Y6M5"/>
<accession>A0AAD1Y6M5</accession>
<feature type="compositionally biased region" description="Basic and acidic residues" evidence="7">
    <location>
        <begin position="757"/>
        <end position="766"/>
    </location>
</feature>
<feature type="coiled-coil region" evidence="6">
    <location>
        <begin position="312"/>
        <end position="458"/>
    </location>
</feature>
<dbReference type="Proteomes" id="UP001295684">
    <property type="component" value="Unassembled WGS sequence"/>
</dbReference>
<evidence type="ECO:0000313" key="9">
    <source>
        <dbReference type="EMBL" id="CAI2386098.1"/>
    </source>
</evidence>
<dbReference type="EMBL" id="CAMPGE010028581">
    <property type="protein sequence ID" value="CAI2386098.1"/>
    <property type="molecule type" value="Genomic_DNA"/>
</dbReference>
<evidence type="ECO:0000256" key="2">
    <source>
        <dbReference type="ARBA" id="ARBA00022490"/>
    </source>
</evidence>
<sequence>MDYNYGKSSNLHYPYNMQQFEEGKFTHDSQVLREIQPINPSSGWGHTAMQFPMDNRCNSFTAENIPKPSAGIHEIKKEDDDFERSISMASEYNFSENNEKPAMVYPRTNYAVPNKAENEMRSPSGASHEEREKPMYYAQSTNLFEQISTTVKPVSLNTDYTAKVVDICSKKIPVVMSGTEKGEWNASLLFKIKSKFDSNASRKSLVFEITMEDDPQFLYTCELGENDYHEISRTQGITIEFHNFPGVFFTSFLEPCIDKRQTHNLPLFYRYCTLDFDQSNNSARFSVKSKEQYSLITSVYFIFKKSSDENKLGYLSNTIKNLKEKISTLTEQLNEKVHELEGSKQHIQGLQRQIEDKNGEFSQSEAEGKSAKLRVEDLSKAKQELETQLSSRTSELDRYKTDYEAIAKEREQLLKNKIEIEGQNKEMSRTIEILQHDCESYKTDVNRLIEENKELRELKINNSKNLTELQVKNEHLNKEILDKSQSVADKDTIIKTQSNQIDQLKERVQGLDKKTKKMEFKLNTACEQINKGNKYFEKMQEKNKVLKEKNYEDQNKLKKLEQTSEEYQNRVEKELKELREIAKEAEELRSTNQYLNRKLTDQTKLNEKSGLAMNNVSRFQPSMNPVTTSPSRFDPSKIPSTGLNKPPAFKSSFLYKPSCSSSERPPAGTDMGRPSFQNNQFTPTSNYQKSPCSRYSENRDPNLNPSASSLHSVNFTGMSGTNSVHSSYSVHKGSSMQMSLVHTTKPGQMPAEPFGKMPEEDSLERKSSKKSNSQKDNPPSDEDSDDNEEGIVPVKYF</sequence>
<comment type="caution">
    <text evidence="9">The sequence shown here is derived from an EMBL/GenBank/DDBJ whole genome shotgun (WGS) entry which is preliminary data.</text>
</comment>
<dbReference type="Gene3D" id="1.10.287.1490">
    <property type="match status" value="1"/>
</dbReference>
<keyword evidence="4" id="KW-0206">Cytoskeleton</keyword>
<keyword evidence="5" id="KW-0131">Cell cycle</keyword>
<evidence type="ECO:0000256" key="7">
    <source>
        <dbReference type="SAM" id="MobiDB-lite"/>
    </source>
</evidence>
<evidence type="ECO:0000256" key="3">
    <source>
        <dbReference type="ARBA" id="ARBA00023054"/>
    </source>
</evidence>
<evidence type="ECO:0000256" key="6">
    <source>
        <dbReference type="SAM" id="Coils"/>
    </source>
</evidence>
<dbReference type="PANTHER" id="PTHR44281">
    <property type="entry name" value="SPINDLE ASSEMBLY ABNORMAL PROTEIN 6 HOMOLOG"/>
    <property type="match status" value="1"/>
</dbReference>
<keyword evidence="3 6" id="KW-0175">Coiled coil</keyword>
<feature type="compositionally biased region" description="Polar residues" evidence="7">
    <location>
        <begin position="618"/>
        <end position="631"/>
    </location>
</feature>